<sequence length="137" mass="14699">MTAAPTPHPGFGAFGKIHREFFDALGPEGWTDVAGYAGVSEKILSGQLDPERRAGAVTRLARWQPGAAVATTVAHDWCEEVFIVSGSLRIGTAAARDQSTRLPAGTYAVRPAHVVHGPFFSDEGCLLIEFMYYPPTP</sequence>
<evidence type="ECO:0000259" key="1">
    <source>
        <dbReference type="Pfam" id="PF12973"/>
    </source>
</evidence>
<dbReference type="InterPro" id="IPR025979">
    <property type="entry name" value="ChrR-like_cupin_dom"/>
</dbReference>
<feature type="domain" description="ChrR-like cupin" evidence="1">
    <location>
        <begin position="30"/>
        <end position="128"/>
    </location>
</feature>
<organism evidence="2 3">
    <name type="scientific">Phreatobacter oligotrophus</name>
    <dbReference type="NCBI Taxonomy" id="1122261"/>
    <lineage>
        <taxon>Bacteria</taxon>
        <taxon>Pseudomonadati</taxon>
        <taxon>Pseudomonadota</taxon>
        <taxon>Alphaproteobacteria</taxon>
        <taxon>Hyphomicrobiales</taxon>
        <taxon>Phreatobacteraceae</taxon>
        <taxon>Phreatobacter</taxon>
    </lineage>
</organism>
<accession>A0A2T4ZF81</accession>
<evidence type="ECO:0000313" key="2">
    <source>
        <dbReference type="EMBL" id="PTM60537.1"/>
    </source>
</evidence>
<dbReference type="AlphaFoldDB" id="A0A2T4ZF81"/>
<dbReference type="SUPFAM" id="SSF51182">
    <property type="entry name" value="RmlC-like cupins"/>
    <property type="match status" value="1"/>
</dbReference>
<evidence type="ECO:0000313" key="3">
    <source>
        <dbReference type="Proteomes" id="UP000241808"/>
    </source>
</evidence>
<proteinExistence type="predicted"/>
<protein>
    <submittedName>
        <fullName evidence="2">ChrR-like protein with cupin domain</fullName>
    </submittedName>
</protein>
<dbReference type="InterPro" id="IPR014710">
    <property type="entry name" value="RmlC-like_jellyroll"/>
</dbReference>
<dbReference type="Proteomes" id="UP000241808">
    <property type="component" value="Unassembled WGS sequence"/>
</dbReference>
<dbReference type="Pfam" id="PF12973">
    <property type="entry name" value="Cupin_7"/>
    <property type="match status" value="1"/>
</dbReference>
<keyword evidence="3" id="KW-1185">Reference proteome</keyword>
<dbReference type="EMBL" id="PZZL01000003">
    <property type="protein sequence ID" value="PTM60537.1"/>
    <property type="molecule type" value="Genomic_DNA"/>
</dbReference>
<name>A0A2T4ZF81_9HYPH</name>
<gene>
    <name evidence="2" type="ORF">C8P69_103471</name>
</gene>
<dbReference type="InterPro" id="IPR011051">
    <property type="entry name" value="RmlC_Cupin_sf"/>
</dbReference>
<reference evidence="2 3" key="1">
    <citation type="submission" date="2018-04" db="EMBL/GenBank/DDBJ databases">
        <title>Genomic Encyclopedia of Archaeal and Bacterial Type Strains, Phase II (KMG-II): from individual species to whole genera.</title>
        <authorList>
            <person name="Goeker M."/>
        </authorList>
    </citation>
    <scope>NUCLEOTIDE SEQUENCE [LARGE SCALE GENOMIC DNA]</scope>
    <source>
        <strain evidence="2 3">DSM 25521</strain>
    </source>
</reference>
<comment type="caution">
    <text evidence="2">The sequence shown here is derived from an EMBL/GenBank/DDBJ whole genome shotgun (WGS) entry which is preliminary data.</text>
</comment>
<dbReference type="Gene3D" id="2.60.120.10">
    <property type="entry name" value="Jelly Rolls"/>
    <property type="match status" value="1"/>
</dbReference>
<dbReference type="RefSeq" id="WP_108176404.1">
    <property type="nucleotide sequence ID" value="NZ_PZZL01000003.1"/>
</dbReference>